<dbReference type="InterPro" id="IPR007791">
    <property type="entry name" value="DjlA_N"/>
</dbReference>
<dbReference type="SUPFAM" id="SSF158682">
    <property type="entry name" value="TerB-like"/>
    <property type="match status" value="1"/>
</dbReference>
<dbReference type="AlphaFoldDB" id="W9V382"/>
<feature type="region of interest" description="Disordered" evidence="1">
    <location>
        <begin position="1"/>
        <end position="30"/>
    </location>
</feature>
<dbReference type="Gene3D" id="1.10.3680.10">
    <property type="entry name" value="TerB-like"/>
    <property type="match status" value="1"/>
</dbReference>
<evidence type="ECO:0000313" key="4">
    <source>
        <dbReference type="Proteomes" id="UP000019460"/>
    </source>
</evidence>
<comment type="caution">
    <text evidence="3">The sequence shown here is derived from an EMBL/GenBank/DDBJ whole genome shotgun (WGS) entry which is preliminary data.</text>
</comment>
<name>W9V382_9GAMM</name>
<evidence type="ECO:0000256" key="1">
    <source>
        <dbReference type="SAM" id="MobiDB-lite"/>
    </source>
</evidence>
<dbReference type="InterPro" id="IPR029024">
    <property type="entry name" value="TerB-like"/>
</dbReference>
<accession>W9V382</accession>
<reference evidence="3 4" key="1">
    <citation type="submission" date="2012-11" db="EMBL/GenBank/DDBJ databases">
        <title>Genome assembly of Thiorhodococcus sp. AK35.</title>
        <authorList>
            <person name="Nupur N."/>
            <person name="Khatri I."/>
            <person name="Subramanian S."/>
            <person name="Pinnaka A."/>
        </authorList>
    </citation>
    <scope>NUCLEOTIDE SEQUENCE [LARGE SCALE GENOMIC DNA]</scope>
    <source>
        <strain evidence="3 4">AK35</strain>
    </source>
</reference>
<protein>
    <submittedName>
        <fullName evidence="3">Tellurite resistance protein TerB</fullName>
    </submittedName>
</protein>
<sequence>MNEFDPGRTKLDADRPKRHPHSTDNNPKGNTMAFQDFLNNLKQKAGDLKNEAMKFKNKDFLNAAVSGSVLISMADGNISSEEKQKMMRFIENYEPLSVFSSKELIESFQNAVTQIEFDKDLGEAKAYDAIRKMKNNDSASRLILRLIISIAGADGNFDDDEKRVARKIAMELGLDPAEFELA</sequence>
<keyword evidence="4" id="KW-1185">Reference proteome</keyword>
<proteinExistence type="predicted"/>
<dbReference type="Proteomes" id="UP000019460">
    <property type="component" value="Unassembled WGS sequence"/>
</dbReference>
<dbReference type="Pfam" id="PF05099">
    <property type="entry name" value="TerB"/>
    <property type="match status" value="1"/>
</dbReference>
<feature type="domain" description="Co-chaperone DjlA N-terminal" evidence="2">
    <location>
        <begin position="63"/>
        <end position="181"/>
    </location>
</feature>
<organism evidence="3 4">
    <name type="scientific">Imhoffiella purpurea</name>
    <dbReference type="NCBI Taxonomy" id="1249627"/>
    <lineage>
        <taxon>Bacteria</taxon>
        <taxon>Pseudomonadati</taxon>
        <taxon>Pseudomonadota</taxon>
        <taxon>Gammaproteobacteria</taxon>
        <taxon>Chromatiales</taxon>
        <taxon>Chromatiaceae</taxon>
        <taxon>Imhoffiella</taxon>
    </lineage>
</organism>
<dbReference type="PATRIC" id="fig|1249627.3.peg.3490"/>
<evidence type="ECO:0000259" key="2">
    <source>
        <dbReference type="Pfam" id="PF05099"/>
    </source>
</evidence>
<gene>
    <name evidence="3" type="ORF">D779_3338</name>
</gene>
<dbReference type="EMBL" id="AONC01000057">
    <property type="protein sequence ID" value="EXJ13799.1"/>
    <property type="molecule type" value="Genomic_DNA"/>
</dbReference>
<dbReference type="STRING" id="1249627.D779_3338"/>
<evidence type="ECO:0000313" key="3">
    <source>
        <dbReference type="EMBL" id="EXJ13799.1"/>
    </source>
</evidence>
<dbReference type="CDD" id="cd07176">
    <property type="entry name" value="terB"/>
    <property type="match status" value="1"/>
</dbReference>
<dbReference type="eggNOG" id="COG3793">
    <property type="taxonomic scope" value="Bacteria"/>
</dbReference>
<feature type="compositionally biased region" description="Basic and acidic residues" evidence="1">
    <location>
        <begin position="1"/>
        <end position="15"/>
    </location>
</feature>